<comment type="similarity">
    <text evidence="2 7">Belongs to the derlin family.</text>
</comment>
<evidence type="ECO:0000256" key="8">
    <source>
        <dbReference type="SAM" id="MobiDB-lite"/>
    </source>
</evidence>
<feature type="compositionally biased region" description="Low complexity" evidence="8">
    <location>
        <begin position="231"/>
        <end position="244"/>
    </location>
</feature>
<dbReference type="Pfam" id="PF04511">
    <property type="entry name" value="DER1"/>
    <property type="match status" value="1"/>
</dbReference>
<keyword evidence="4 7" id="KW-0256">Endoplasmic reticulum</keyword>
<dbReference type="PANTHER" id="PTHR11009">
    <property type="entry name" value="DER1-LIKE PROTEIN, DERLIN"/>
    <property type="match status" value="1"/>
</dbReference>
<accession>A0ABP0C8S6</accession>
<feature type="transmembrane region" description="Helical" evidence="7">
    <location>
        <begin position="53"/>
        <end position="77"/>
    </location>
</feature>
<evidence type="ECO:0000256" key="3">
    <source>
        <dbReference type="ARBA" id="ARBA00022692"/>
    </source>
</evidence>
<evidence type="ECO:0000256" key="2">
    <source>
        <dbReference type="ARBA" id="ARBA00008917"/>
    </source>
</evidence>
<gene>
    <name evidence="9" type="ORF">SEUCBS140593_006905</name>
</gene>
<evidence type="ECO:0000256" key="7">
    <source>
        <dbReference type="RuleBase" id="RU363059"/>
    </source>
</evidence>
<comment type="caution">
    <text evidence="9">The sequence shown here is derived from an EMBL/GenBank/DDBJ whole genome shotgun (WGS) entry which is preliminary data.</text>
</comment>
<feature type="transmembrane region" description="Helical" evidence="7">
    <location>
        <begin position="20"/>
        <end position="41"/>
    </location>
</feature>
<keyword evidence="10" id="KW-1185">Reference proteome</keyword>
<keyword evidence="6 7" id="KW-0472">Membrane</keyword>
<feature type="transmembrane region" description="Helical" evidence="7">
    <location>
        <begin position="170"/>
        <end position="187"/>
    </location>
</feature>
<dbReference type="InterPro" id="IPR007599">
    <property type="entry name" value="DER1"/>
</dbReference>
<proteinExistence type="inferred from homology"/>
<evidence type="ECO:0000256" key="6">
    <source>
        <dbReference type="ARBA" id="ARBA00023136"/>
    </source>
</evidence>
<comment type="function">
    <text evidence="7">May be involved in the degradation of misfolded endoplasmic reticulum (ER) luminal proteins.</text>
</comment>
<evidence type="ECO:0000256" key="4">
    <source>
        <dbReference type="ARBA" id="ARBA00022824"/>
    </source>
</evidence>
<evidence type="ECO:0000313" key="10">
    <source>
        <dbReference type="Proteomes" id="UP001642482"/>
    </source>
</evidence>
<name>A0ABP0C8S6_9PEZI</name>
<organism evidence="9 10">
    <name type="scientific">Sporothrix eucalyptigena</name>
    <dbReference type="NCBI Taxonomy" id="1812306"/>
    <lineage>
        <taxon>Eukaryota</taxon>
        <taxon>Fungi</taxon>
        <taxon>Dikarya</taxon>
        <taxon>Ascomycota</taxon>
        <taxon>Pezizomycotina</taxon>
        <taxon>Sordariomycetes</taxon>
        <taxon>Sordariomycetidae</taxon>
        <taxon>Ophiostomatales</taxon>
        <taxon>Ophiostomataceae</taxon>
        <taxon>Sporothrix</taxon>
    </lineage>
</organism>
<comment type="subcellular location">
    <subcellularLocation>
        <location evidence="1 7">Endoplasmic reticulum membrane</location>
        <topology evidence="1 7">Multi-pass membrane protein</topology>
    </subcellularLocation>
</comment>
<dbReference type="EMBL" id="CAWUHD010000079">
    <property type="protein sequence ID" value="CAK7228414.1"/>
    <property type="molecule type" value="Genomic_DNA"/>
</dbReference>
<feature type="region of interest" description="Disordered" evidence="8">
    <location>
        <begin position="230"/>
        <end position="262"/>
    </location>
</feature>
<keyword evidence="5 7" id="KW-1133">Transmembrane helix</keyword>
<keyword evidence="3 7" id="KW-0812">Transmembrane</keyword>
<evidence type="ECO:0000256" key="5">
    <source>
        <dbReference type="ARBA" id="ARBA00022989"/>
    </source>
</evidence>
<protein>
    <recommendedName>
        <fullName evidence="7">Derlin</fullName>
    </recommendedName>
</protein>
<evidence type="ECO:0000313" key="9">
    <source>
        <dbReference type="EMBL" id="CAK7228414.1"/>
    </source>
</evidence>
<dbReference type="Proteomes" id="UP001642482">
    <property type="component" value="Unassembled WGS sequence"/>
</dbReference>
<reference evidence="9 10" key="1">
    <citation type="submission" date="2024-01" db="EMBL/GenBank/DDBJ databases">
        <authorList>
            <person name="Allen C."/>
            <person name="Tagirdzhanova G."/>
        </authorList>
    </citation>
    <scope>NUCLEOTIDE SEQUENCE [LARGE SCALE GENOMIC DNA]</scope>
</reference>
<feature type="transmembrane region" description="Helical" evidence="7">
    <location>
        <begin position="97"/>
        <end position="130"/>
    </location>
</feature>
<evidence type="ECO:0000256" key="1">
    <source>
        <dbReference type="ARBA" id="ARBA00004477"/>
    </source>
</evidence>
<sequence length="262" mass="29048">MADLMDTYWRLPPLSRNIATAVFITSCGVYSGILPGSWFYFHKSLLFKLLPEVWRIPSSFLLTLPKLSILLDPYFLYSYLSQLEVGNPRFSRREDMVWYLSFVSVVVIILDHLAGLYSGFYLQALILALAYTCTQDQRGVKANFFFLTIPAQLVPYSMMLVSLLMVGPGVAMLQLCGLVAAHLYDFLTRLWPEFGGGTNLAPTPAFLTRIVPTPFQRVENRAFGTVFRNAGSGTSGSSSGTSSGPLPDSWKSRGKGNRLGGD</sequence>